<proteinExistence type="predicted"/>
<evidence type="ECO:0000313" key="2">
    <source>
        <dbReference type="Proteomes" id="UP001652503"/>
    </source>
</evidence>
<gene>
    <name evidence="1" type="ORF">OE647_02200</name>
</gene>
<sequence>MKVELAPIRHYLRMLTESRVAAQGDPMENVSDMDEPIDEMAASAQANGDDDLLRLVIDALAADPDGRLDPFRGSYYGWSDAELVDLLVYAHDRIWPDYLRSLPGDEAEIEFVETPAAVPGRG</sequence>
<comment type="caution">
    <text evidence="1">The sequence shown here is derived from an EMBL/GenBank/DDBJ whole genome shotgun (WGS) entry which is preliminary data.</text>
</comment>
<keyword evidence="2" id="KW-1185">Reference proteome</keyword>
<dbReference type="EMBL" id="JAOWLA010000002">
    <property type="protein sequence ID" value="MCV2863544.1"/>
    <property type="molecule type" value="Genomic_DNA"/>
</dbReference>
<dbReference type="Proteomes" id="UP001652503">
    <property type="component" value="Unassembled WGS sequence"/>
</dbReference>
<accession>A0ABT2YXE0</accession>
<dbReference type="RefSeq" id="WP_263720000.1">
    <property type="nucleotide sequence ID" value="NZ_JAOWLA010000002.1"/>
</dbReference>
<organism evidence="1 2">
    <name type="scientific">Albidovulum sediminicola</name>
    <dbReference type="NCBI Taxonomy" id="2984331"/>
    <lineage>
        <taxon>Bacteria</taxon>
        <taxon>Pseudomonadati</taxon>
        <taxon>Pseudomonadota</taxon>
        <taxon>Alphaproteobacteria</taxon>
        <taxon>Rhodobacterales</taxon>
        <taxon>Paracoccaceae</taxon>
        <taxon>Albidovulum</taxon>
    </lineage>
</organism>
<protein>
    <submittedName>
        <fullName evidence="1">Uncharacterized protein</fullName>
    </submittedName>
</protein>
<reference evidence="1 2" key="1">
    <citation type="submission" date="2022-10" db="EMBL/GenBank/DDBJ databases">
        <title>Defluviimonas sp. nov., isolated from ocean surface water.</title>
        <authorList>
            <person name="He W."/>
            <person name="Wang L."/>
            <person name="Zhang D.-F."/>
        </authorList>
    </citation>
    <scope>NUCLEOTIDE SEQUENCE [LARGE SCALE GENOMIC DNA]</scope>
    <source>
        <strain evidence="1 2">WL0075</strain>
    </source>
</reference>
<name>A0ABT2YXE0_9RHOB</name>
<evidence type="ECO:0000313" key="1">
    <source>
        <dbReference type="EMBL" id="MCV2863544.1"/>
    </source>
</evidence>